<dbReference type="EMBL" id="JADQCH020000002">
    <property type="protein sequence ID" value="MEY2345197.1"/>
    <property type="molecule type" value="Genomic_DNA"/>
</dbReference>
<dbReference type="AlphaFoldDB" id="A0ABD5LYQ7"/>
<evidence type="ECO:0000313" key="1">
    <source>
        <dbReference type="EMBL" id="MEY2345197.1"/>
    </source>
</evidence>
<reference evidence="1" key="1">
    <citation type="submission" date="2021-05" db="EMBL/GenBank/DDBJ databases">
        <title>First report of NDM-5 and VEB-6 producing Proteus mirabilis isolated from blood of a sepsis patient in Kolkata, India.</title>
        <authorList>
            <person name="Halder G."/>
            <person name="Chaudhuri B."/>
            <person name="Dutta S."/>
        </authorList>
    </citation>
    <scope>NUCLEOTIDE SEQUENCE [LARGE SCALE GENOMIC DNA]</scope>
    <source>
        <strain evidence="1">7049</strain>
    </source>
</reference>
<organism evidence="1">
    <name type="scientific">Proteus mirabilis</name>
    <dbReference type="NCBI Taxonomy" id="584"/>
    <lineage>
        <taxon>Bacteria</taxon>
        <taxon>Pseudomonadati</taxon>
        <taxon>Pseudomonadota</taxon>
        <taxon>Gammaproteobacteria</taxon>
        <taxon>Enterobacterales</taxon>
        <taxon>Morganellaceae</taxon>
        <taxon>Proteus</taxon>
    </lineage>
</organism>
<sequence length="109" mass="12363">MKSAFHSDFYLLYIITDSANALTDRSAINKQTSTSIAASMMERCGIVIKSLKCVNEDDVLSTDFCRLFSKPDYQSLLMRNARSYRHLKGKIKGELLVQARRVQDYTDSG</sequence>
<gene>
    <name evidence="1" type="ORF">I3679_019580</name>
</gene>
<name>A0ABD5LYQ7_PROMI</name>
<accession>A0ABD5LYQ7</accession>
<proteinExistence type="predicted"/>
<protein>
    <submittedName>
        <fullName evidence="1">Uncharacterized protein</fullName>
    </submittedName>
</protein>
<comment type="caution">
    <text evidence="1">The sequence shown here is derived from an EMBL/GenBank/DDBJ whole genome shotgun (WGS) entry which is preliminary data.</text>
</comment>